<evidence type="ECO:0000256" key="1">
    <source>
        <dbReference type="SAM" id="Phobius"/>
    </source>
</evidence>
<keyword evidence="1" id="KW-1133">Transmembrane helix</keyword>
<proteinExistence type="predicted"/>
<organism evidence="2 3">
    <name type="scientific">Aliikangiella maris</name>
    <dbReference type="NCBI Taxonomy" id="3162458"/>
    <lineage>
        <taxon>Bacteria</taxon>
        <taxon>Pseudomonadati</taxon>
        <taxon>Pseudomonadota</taxon>
        <taxon>Gammaproteobacteria</taxon>
        <taxon>Oceanospirillales</taxon>
        <taxon>Pleioneaceae</taxon>
        <taxon>Aliikangiella</taxon>
    </lineage>
</organism>
<keyword evidence="3" id="KW-1185">Reference proteome</keyword>
<evidence type="ECO:0000313" key="2">
    <source>
        <dbReference type="EMBL" id="MET1254473.1"/>
    </source>
</evidence>
<reference evidence="2 3" key="1">
    <citation type="submission" date="2024-06" db="EMBL/GenBank/DDBJ databases">
        <authorList>
            <person name="Li F."/>
        </authorList>
    </citation>
    <scope>NUCLEOTIDE SEQUENCE [LARGE SCALE GENOMIC DNA]</scope>
    <source>
        <strain evidence="2 3">GXAS 311</strain>
    </source>
</reference>
<gene>
    <name evidence="2" type="ORF">ABVT43_04980</name>
</gene>
<dbReference type="RefSeq" id="WP_353874036.1">
    <property type="nucleotide sequence ID" value="NZ_JBEVCJ010000004.1"/>
</dbReference>
<sequence length="170" mass="19049">MNNNTYDHYNVELTGELNSEPSRSQIIDKIATTFNLPKEKISQLLNGKPQIIRKDIPHKEAYQIQQALIQCGAQTRLVRIKVQEKPASFSLVPEGEEQTSFQDLTQKITEGTLVECPQCHNIQPPSSFCVHCGSALSDTEPSPTKHSKKILYLGVVSVLMAMVIIAFILW</sequence>
<feature type="transmembrane region" description="Helical" evidence="1">
    <location>
        <begin position="150"/>
        <end position="169"/>
    </location>
</feature>
<comment type="caution">
    <text evidence="2">The sequence shown here is derived from an EMBL/GenBank/DDBJ whole genome shotgun (WGS) entry which is preliminary data.</text>
</comment>
<accession>A0ABV2BR97</accession>
<evidence type="ECO:0000313" key="3">
    <source>
        <dbReference type="Proteomes" id="UP001548189"/>
    </source>
</evidence>
<dbReference type="Proteomes" id="UP001548189">
    <property type="component" value="Unassembled WGS sequence"/>
</dbReference>
<protein>
    <submittedName>
        <fullName evidence="2">Zinc ribbon domain-containing protein</fullName>
    </submittedName>
</protein>
<name>A0ABV2BR97_9GAMM</name>
<keyword evidence="1" id="KW-0472">Membrane</keyword>
<dbReference type="EMBL" id="JBEVCJ010000004">
    <property type="protein sequence ID" value="MET1254473.1"/>
    <property type="molecule type" value="Genomic_DNA"/>
</dbReference>
<keyword evidence="1" id="KW-0812">Transmembrane</keyword>